<dbReference type="EMBL" id="VJMJ01000343">
    <property type="protein sequence ID" value="KAF0722216.1"/>
    <property type="molecule type" value="Genomic_DNA"/>
</dbReference>
<feature type="compositionally biased region" description="Acidic residues" evidence="1">
    <location>
        <begin position="99"/>
        <end position="115"/>
    </location>
</feature>
<gene>
    <name evidence="2" type="ORF">Ae201684_018598</name>
</gene>
<dbReference type="VEuPathDB" id="FungiDB:AeMF1_013479"/>
<name>A0A6G0W584_9STRA</name>
<evidence type="ECO:0000313" key="3">
    <source>
        <dbReference type="Proteomes" id="UP000481153"/>
    </source>
</evidence>
<feature type="region of interest" description="Disordered" evidence="1">
    <location>
        <begin position="91"/>
        <end position="117"/>
    </location>
</feature>
<sequence length="272" mass="30883">MLQLKTRNTSLKEKFPVVWSMANSSGMGFEQSRSLVVCISTNWEDFLTGKSDEIKKWKNRPFPLFDLCEVLYSGSLARGKHVLSTNMPIAQTPTIWNNSDDDESNQVSDLDENQENEPMHANLSGEAIDQGAYHDDDNHEFPDYSNTDRRPSKRRRATQEKSLPKRVRPSAATVLASELRSQNDSLSKELHIFSKALMGENVDGSESKVEMAVSCLQDDFEGLLDDEEFLPAIEVLAFDSNAKIFLKLKGSLRDSWLRRQIFMANRIDNESN</sequence>
<evidence type="ECO:0000256" key="1">
    <source>
        <dbReference type="SAM" id="MobiDB-lite"/>
    </source>
</evidence>
<feature type="compositionally biased region" description="Basic and acidic residues" evidence="1">
    <location>
        <begin position="132"/>
        <end position="150"/>
    </location>
</feature>
<evidence type="ECO:0008006" key="4">
    <source>
        <dbReference type="Google" id="ProtNLM"/>
    </source>
</evidence>
<accession>A0A6G0W584</accession>
<dbReference type="VEuPathDB" id="FungiDB:AeMF1_005441"/>
<dbReference type="PANTHER" id="PTHR47072:SF4">
    <property type="entry name" value="MYB_SANT-LIKE DOMAIN-CONTAINING PROTEIN"/>
    <property type="match status" value="1"/>
</dbReference>
<dbReference type="AlphaFoldDB" id="A0A6G0W584"/>
<protein>
    <recommendedName>
        <fullName evidence="4">Myb/SANT-like domain-containing protein</fullName>
    </recommendedName>
</protein>
<dbReference type="PANTHER" id="PTHR47072">
    <property type="match status" value="1"/>
</dbReference>
<comment type="caution">
    <text evidence="2">The sequence shown here is derived from an EMBL/GenBank/DDBJ whole genome shotgun (WGS) entry which is preliminary data.</text>
</comment>
<dbReference type="Proteomes" id="UP000481153">
    <property type="component" value="Unassembled WGS sequence"/>
</dbReference>
<reference evidence="2 3" key="1">
    <citation type="submission" date="2019-07" db="EMBL/GenBank/DDBJ databases">
        <title>Genomics analysis of Aphanomyces spp. identifies a new class of oomycete effector associated with host adaptation.</title>
        <authorList>
            <person name="Gaulin E."/>
        </authorList>
    </citation>
    <scope>NUCLEOTIDE SEQUENCE [LARGE SCALE GENOMIC DNA]</scope>
    <source>
        <strain evidence="2 3">ATCC 201684</strain>
    </source>
</reference>
<evidence type="ECO:0000313" key="2">
    <source>
        <dbReference type="EMBL" id="KAF0722216.1"/>
    </source>
</evidence>
<keyword evidence="3" id="KW-1185">Reference proteome</keyword>
<proteinExistence type="predicted"/>
<feature type="region of interest" description="Disordered" evidence="1">
    <location>
        <begin position="130"/>
        <end position="171"/>
    </location>
</feature>
<organism evidence="2 3">
    <name type="scientific">Aphanomyces euteiches</name>
    <dbReference type="NCBI Taxonomy" id="100861"/>
    <lineage>
        <taxon>Eukaryota</taxon>
        <taxon>Sar</taxon>
        <taxon>Stramenopiles</taxon>
        <taxon>Oomycota</taxon>
        <taxon>Saprolegniomycetes</taxon>
        <taxon>Saprolegniales</taxon>
        <taxon>Verrucalvaceae</taxon>
        <taxon>Aphanomyces</taxon>
    </lineage>
</organism>